<dbReference type="CDD" id="cd16922">
    <property type="entry name" value="HATPase_EvgS-ArcB-TorS-like"/>
    <property type="match status" value="1"/>
</dbReference>
<evidence type="ECO:0000256" key="3">
    <source>
        <dbReference type="ARBA" id="ARBA00022553"/>
    </source>
</evidence>
<name>A0ABX2EIM4_9BURK</name>
<organism evidence="10 11">
    <name type="scientific">Pseudaquabacterium terrae</name>
    <dbReference type="NCBI Taxonomy" id="2732868"/>
    <lineage>
        <taxon>Bacteria</taxon>
        <taxon>Pseudomonadati</taxon>
        <taxon>Pseudomonadota</taxon>
        <taxon>Betaproteobacteria</taxon>
        <taxon>Burkholderiales</taxon>
        <taxon>Sphaerotilaceae</taxon>
        <taxon>Pseudaquabacterium</taxon>
    </lineage>
</organism>
<dbReference type="PANTHER" id="PTHR43047">
    <property type="entry name" value="TWO-COMPONENT HISTIDINE PROTEIN KINASE"/>
    <property type="match status" value="1"/>
</dbReference>
<dbReference type="Gene3D" id="1.25.40.10">
    <property type="entry name" value="Tetratricopeptide repeat domain"/>
    <property type="match status" value="1"/>
</dbReference>
<dbReference type="SUPFAM" id="SSF55874">
    <property type="entry name" value="ATPase domain of HSP90 chaperone/DNA topoisomerase II/histidine kinase"/>
    <property type="match status" value="1"/>
</dbReference>
<dbReference type="SUPFAM" id="SSF47384">
    <property type="entry name" value="Homodimeric domain of signal transducing histidine kinase"/>
    <property type="match status" value="1"/>
</dbReference>
<dbReference type="Gene3D" id="1.10.287.130">
    <property type="match status" value="1"/>
</dbReference>
<accession>A0ABX2EIM4</accession>
<proteinExistence type="predicted"/>
<dbReference type="InterPro" id="IPR004358">
    <property type="entry name" value="Sig_transdc_His_kin-like_C"/>
</dbReference>
<keyword evidence="4" id="KW-0808">Transferase</keyword>
<dbReference type="CDD" id="cd00082">
    <property type="entry name" value="HisKA"/>
    <property type="match status" value="1"/>
</dbReference>
<sequence length="961" mass="103857">MNIEFYGTAQAVAALEVQREAAEGAARATLLTRLAWYLRWNPVRSSRLADEAQALLALDATLDKAQRIDIEARLACVRAEARFAFGELEAAAELAALARQRFEEVDDFAGVGDACVIEAKLFGFAGDVVRRDGARESALRSYRRAGDALRSGIAELILAGAEGGVTDRGAGMEGWRSAVDAAQASDDLLLRMLVQQWRGTHAWDADPGRCVAHFQAAYELAVQMGQEAFASRSARNVAAANNNHNGDRASSLEWVQRSLMHARMTESPATLLLPLTSLALGLGDMDRLDAAREVVREAAAIGSAVPNSANWMNLCSVAGDIAMRVGDHADALHWHTEQVRVARLLKMSQDLSAGLSDQARALSELGRRDEAVAAMEESLTHCDEHVVLAQGLARYAAIARKHGLPVPPGSSAPNAAIHYLEAALAVEAAIPGRTASPEALVALSRDYEAVGDLKRALDCERRAAAAREVSAGKKAADMATTLQVQHQTERAHAEAAHQRKLAELEARRADAEAAANHAKSEFLANMSHELRSPLNAMLGFSRLLQREASLTERARRDLGIVLKSGEHLYTLINEVLELSKSGAGRLTLQTRAVDLYALLDELQAMFSLSAIQKGLALEVAADPAVPQAVEADAIKLRQVLINLLSNAMKFTERGRVRLHVDAVPQGLSFSVTDTGVGIEAGELQQLGEAFVQARAGRRAAEGTGLGLALSRRYVELMGGKLVLASRPGHGTTVSFTLALQRAEVASMPSRTPAPGRVLGLAPGTPRLRVLAVDDNAEGRQLLVRLLEPLGFELREAANGLEAVQLCDEWPPHLVWMDMRMPVLDGLEATRRIKAAHPAIVVIALTASSFEEDRDQMLATGCDDFLRKPFAEAALLETIGRHLHVEFVREEGAAAAADETLGELSAPQRESLKRALQQLDMDEIERSVQAIRAADQGIANRLALLIEQFRYREVIELLEKQA</sequence>
<feature type="domain" description="Histidine kinase" evidence="8">
    <location>
        <begin position="525"/>
        <end position="741"/>
    </location>
</feature>
<dbReference type="InterPro" id="IPR036890">
    <property type="entry name" value="HATPase_C_sf"/>
</dbReference>
<dbReference type="SMART" id="SM00387">
    <property type="entry name" value="HATPase_c"/>
    <property type="match status" value="1"/>
</dbReference>
<dbReference type="InterPro" id="IPR001789">
    <property type="entry name" value="Sig_transdc_resp-reg_receiver"/>
</dbReference>
<evidence type="ECO:0000256" key="7">
    <source>
        <dbReference type="SAM" id="Coils"/>
    </source>
</evidence>
<dbReference type="PROSITE" id="PS50109">
    <property type="entry name" value="HIS_KIN"/>
    <property type="match status" value="1"/>
</dbReference>
<dbReference type="SMART" id="SM00448">
    <property type="entry name" value="REC"/>
    <property type="match status" value="1"/>
</dbReference>
<keyword evidence="3 6" id="KW-0597">Phosphoprotein</keyword>
<dbReference type="InterPro" id="IPR036097">
    <property type="entry name" value="HisK_dim/P_sf"/>
</dbReference>
<dbReference type="Pfam" id="PF00072">
    <property type="entry name" value="Response_reg"/>
    <property type="match status" value="1"/>
</dbReference>
<dbReference type="CDD" id="cd17546">
    <property type="entry name" value="REC_hyHK_CKI1_RcsC-like"/>
    <property type="match status" value="1"/>
</dbReference>
<comment type="caution">
    <text evidence="10">The sequence shown here is derived from an EMBL/GenBank/DDBJ whole genome shotgun (WGS) entry which is preliminary data.</text>
</comment>
<keyword evidence="11" id="KW-1185">Reference proteome</keyword>
<dbReference type="PRINTS" id="PR00344">
    <property type="entry name" value="BCTRLSENSOR"/>
</dbReference>
<comment type="catalytic activity">
    <reaction evidence="1">
        <text>ATP + protein L-histidine = ADP + protein N-phospho-L-histidine.</text>
        <dbReference type="EC" id="2.7.13.3"/>
    </reaction>
</comment>
<dbReference type="PANTHER" id="PTHR43047:SF72">
    <property type="entry name" value="OSMOSENSING HISTIDINE PROTEIN KINASE SLN1"/>
    <property type="match status" value="1"/>
</dbReference>
<evidence type="ECO:0000313" key="11">
    <source>
        <dbReference type="Proteomes" id="UP000737171"/>
    </source>
</evidence>
<dbReference type="SMART" id="SM00388">
    <property type="entry name" value="HisKA"/>
    <property type="match status" value="1"/>
</dbReference>
<feature type="modified residue" description="4-aspartylphosphate" evidence="6">
    <location>
        <position position="817"/>
    </location>
</feature>
<dbReference type="SUPFAM" id="SSF52172">
    <property type="entry name" value="CheY-like"/>
    <property type="match status" value="1"/>
</dbReference>
<dbReference type="Pfam" id="PF00512">
    <property type="entry name" value="HisKA"/>
    <property type="match status" value="1"/>
</dbReference>
<protein>
    <recommendedName>
        <fullName evidence="2">histidine kinase</fullName>
        <ecNumber evidence="2">2.7.13.3</ecNumber>
    </recommendedName>
</protein>
<evidence type="ECO:0000256" key="5">
    <source>
        <dbReference type="ARBA" id="ARBA00022777"/>
    </source>
</evidence>
<dbReference type="Gene3D" id="3.30.565.10">
    <property type="entry name" value="Histidine kinase-like ATPase, C-terminal domain"/>
    <property type="match status" value="1"/>
</dbReference>
<dbReference type="EC" id="2.7.13.3" evidence="2"/>
<evidence type="ECO:0000256" key="6">
    <source>
        <dbReference type="PROSITE-ProRule" id="PRU00169"/>
    </source>
</evidence>
<keyword evidence="5" id="KW-0418">Kinase</keyword>
<dbReference type="Gene3D" id="3.40.50.2300">
    <property type="match status" value="1"/>
</dbReference>
<keyword evidence="7" id="KW-0175">Coiled coil</keyword>
<evidence type="ECO:0000259" key="9">
    <source>
        <dbReference type="PROSITE" id="PS50110"/>
    </source>
</evidence>
<evidence type="ECO:0000313" key="10">
    <source>
        <dbReference type="EMBL" id="NRF68458.1"/>
    </source>
</evidence>
<dbReference type="InterPro" id="IPR003661">
    <property type="entry name" value="HisK_dim/P_dom"/>
</dbReference>
<dbReference type="EMBL" id="JABRWJ010000004">
    <property type="protein sequence ID" value="NRF68458.1"/>
    <property type="molecule type" value="Genomic_DNA"/>
</dbReference>
<dbReference type="SUPFAM" id="SSF48452">
    <property type="entry name" value="TPR-like"/>
    <property type="match status" value="1"/>
</dbReference>
<evidence type="ECO:0000256" key="4">
    <source>
        <dbReference type="ARBA" id="ARBA00022679"/>
    </source>
</evidence>
<dbReference type="RefSeq" id="WP_173124119.1">
    <property type="nucleotide sequence ID" value="NZ_JABRWJ010000004.1"/>
</dbReference>
<dbReference type="Pfam" id="PF02518">
    <property type="entry name" value="HATPase_c"/>
    <property type="match status" value="1"/>
</dbReference>
<feature type="coiled-coil region" evidence="7">
    <location>
        <begin position="494"/>
        <end position="521"/>
    </location>
</feature>
<dbReference type="InterPro" id="IPR005467">
    <property type="entry name" value="His_kinase_dom"/>
</dbReference>
<dbReference type="InterPro" id="IPR011006">
    <property type="entry name" value="CheY-like_superfamily"/>
</dbReference>
<feature type="domain" description="Response regulatory" evidence="9">
    <location>
        <begin position="768"/>
        <end position="882"/>
    </location>
</feature>
<dbReference type="Proteomes" id="UP000737171">
    <property type="component" value="Unassembled WGS sequence"/>
</dbReference>
<dbReference type="InterPro" id="IPR003594">
    <property type="entry name" value="HATPase_dom"/>
</dbReference>
<evidence type="ECO:0000256" key="2">
    <source>
        <dbReference type="ARBA" id="ARBA00012438"/>
    </source>
</evidence>
<evidence type="ECO:0000259" key="8">
    <source>
        <dbReference type="PROSITE" id="PS50109"/>
    </source>
</evidence>
<dbReference type="PROSITE" id="PS50110">
    <property type="entry name" value="RESPONSE_REGULATORY"/>
    <property type="match status" value="1"/>
</dbReference>
<gene>
    <name evidence="10" type="ORF">HLB44_15800</name>
</gene>
<reference evidence="10 11" key="1">
    <citation type="submission" date="2020-05" db="EMBL/GenBank/DDBJ databases">
        <title>Aquincola sp. isolate from soil.</title>
        <authorList>
            <person name="Han J."/>
            <person name="Kim D.-U."/>
        </authorList>
    </citation>
    <scope>NUCLEOTIDE SEQUENCE [LARGE SCALE GENOMIC DNA]</scope>
    <source>
        <strain evidence="10 11">S2</strain>
    </source>
</reference>
<dbReference type="InterPro" id="IPR011990">
    <property type="entry name" value="TPR-like_helical_dom_sf"/>
</dbReference>
<evidence type="ECO:0000256" key="1">
    <source>
        <dbReference type="ARBA" id="ARBA00000085"/>
    </source>
</evidence>